<dbReference type="AlphaFoldDB" id="A0A8J3MUX6"/>
<dbReference type="InterPro" id="IPR000383">
    <property type="entry name" value="Xaa-Pro-like_dom"/>
</dbReference>
<dbReference type="InterPro" id="IPR008979">
    <property type="entry name" value="Galactose-bd-like_sf"/>
</dbReference>
<dbReference type="Proteomes" id="UP000612362">
    <property type="component" value="Unassembled WGS sequence"/>
</dbReference>
<dbReference type="InterPro" id="IPR005674">
    <property type="entry name" value="CocE/Ser_esterase"/>
</dbReference>
<accession>A0A8J3MUX6</accession>
<dbReference type="RefSeq" id="WP_220196360.1">
    <property type="nucleotide sequence ID" value="NZ_BNJF01000002.1"/>
</dbReference>
<dbReference type="Gene3D" id="3.40.50.1820">
    <property type="entry name" value="alpha/beta hydrolase"/>
    <property type="match status" value="1"/>
</dbReference>
<dbReference type="Pfam" id="PF02129">
    <property type="entry name" value="Peptidase_S15"/>
    <property type="match status" value="1"/>
</dbReference>
<evidence type="ECO:0000313" key="4">
    <source>
        <dbReference type="Proteomes" id="UP000612362"/>
    </source>
</evidence>
<gene>
    <name evidence="3" type="ORF">KSX_52010</name>
</gene>
<dbReference type="PANTHER" id="PTHR43056:SF10">
    <property type="entry name" value="COCE_NOND FAMILY, PUTATIVE (AFU_ORTHOLOGUE AFUA_7G00600)-RELATED"/>
    <property type="match status" value="1"/>
</dbReference>
<dbReference type="SUPFAM" id="SSF53474">
    <property type="entry name" value="alpha/beta-Hydrolases"/>
    <property type="match status" value="1"/>
</dbReference>
<organism evidence="3 4">
    <name type="scientific">Ktedonospora formicarum</name>
    <dbReference type="NCBI Taxonomy" id="2778364"/>
    <lineage>
        <taxon>Bacteria</taxon>
        <taxon>Bacillati</taxon>
        <taxon>Chloroflexota</taxon>
        <taxon>Ktedonobacteria</taxon>
        <taxon>Ktedonobacterales</taxon>
        <taxon>Ktedonobacteraceae</taxon>
        <taxon>Ktedonospora</taxon>
    </lineage>
</organism>
<dbReference type="Pfam" id="PF08530">
    <property type="entry name" value="PepX_C"/>
    <property type="match status" value="1"/>
</dbReference>
<keyword evidence="4" id="KW-1185">Reference proteome</keyword>
<dbReference type="GO" id="GO:0008239">
    <property type="term" value="F:dipeptidyl-peptidase activity"/>
    <property type="evidence" value="ECO:0007669"/>
    <property type="project" value="InterPro"/>
</dbReference>
<dbReference type="EMBL" id="BNJF01000002">
    <property type="protein sequence ID" value="GHO47038.1"/>
    <property type="molecule type" value="Genomic_DNA"/>
</dbReference>
<evidence type="ECO:0000313" key="3">
    <source>
        <dbReference type="EMBL" id="GHO47038.1"/>
    </source>
</evidence>
<dbReference type="NCBIfam" id="TIGR00976">
    <property type="entry name" value="CocE_NonD"/>
    <property type="match status" value="1"/>
</dbReference>
<evidence type="ECO:0000256" key="1">
    <source>
        <dbReference type="ARBA" id="ARBA00022801"/>
    </source>
</evidence>
<dbReference type="SMART" id="SM00939">
    <property type="entry name" value="PepX_C"/>
    <property type="match status" value="1"/>
</dbReference>
<dbReference type="Gene3D" id="1.10.3020.10">
    <property type="entry name" value="alpha-amino acid ester hydrolase ( Helical cap domain)"/>
    <property type="match status" value="1"/>
</dbReference>
<keyword evidence="1" id="KW-0378">Hydrolase</keyword>
<protein>
    <submittedName>
        <fullName evidence="3">X-Pro dipeptidyl-peptidase</fullName>
    </submittedName>
</protein>
<dbReference type="SUPFAM" id="SSF49785">
    <property type="entry name" value="Galactose-binding domain-like"/>
    <property type="match status" value="1"/>
</dbReference>
<dbReference type="InterPro" id="IPR013736">
    <property type="entry name" value="Xaa-Pro_dipept_C"/>
</dbReference>
<feature type="domain" description="Xaa-Pro dipeptidyl-peptidase C-terminal" evidence="2">
    <location>
        <begin position="331"/>
        <end position="585"/>
    </location>
</feature>
<sequence length="593" mass="66515">MTQKQESEVRVLYDVPATMRDGVVLRANVYRPVSEGHWPVLLLRIPYGKHLPLATSLFDPTQMARRGYVVIIQDTRGRYASEGEWEPNVNEWMDGVDTIEWAARLPYSNGQIGMFGASYSGFAQWAPATLQPAALKTIVPMITVGDPLDGSRYRAGAFELGKHTNWHLQSVGTDVVLKQCQGEADPRKLGQALRELAEEIDALGTRGYWSLPLKEFAPLKRTGTGQALFEELEHVMDRKGLDGLTLAGKYEQVQVPALNIGGWYDLYLQGTIESFRAMHERGSTRAARQSQLLIGPWSHMNRTNFVGEINFGIGANSVTLDLRNSMESIHQRWFDHWLKGLENGVMEEAPIRLFVMGANVWREENEWPLARAVETRYYLHSGGQANTIHGNGTLSTIPPREEAADTYNYDPANPVITHGGALLMTVEYPAGPYDQRATESRRDVLVYTTPPLEEDTEVTGPITVVLWAKSSAPDTDFVARLVDVHPDGYARNLTDGIIRARYRGFTRGEEPSLIEPGTAYEYEIDLWSTSNLFKRGHHIRLDITSSNFPRWDRNPNTGHDFGVDAELVVAYQMILHDEAHPSYVVLPIVPSIS</sequence>
<proteinExistence type="predicted"/>
<name>A0A8J3MUX6_9CHLR</name>
<dbReference type="InterPro" id="IPR050585">
    <property type="entry name" value="Xaa-Pro_dipeptidyl-ppase/CocE"/>
</dbReference>
<dbReference type="Gene3D" id="2.60.120.260">
    <property type="entry name" value="Galactose-binding domain-like"/>
    <property type="match status" value="1"/>
</dbReference>
<comment type="caution">
    <text evidence="3">The sequence shown here is derived from an EMBL/GenBank/DDBJ whole genome shotgun (WGS) entry which is preliminary data.</text>
</comment>
<dbReference type="InterPro" id="IPR029058">
    <property type="entry name" value="AB_hydrolase_fold"/>
</dbReference>
<reference evidence="3" key="1">
    <citation type="submission" date="2020-10" db="EMBL/GenBank/DDBJ databases">
        <title>Taxonomic study of unclassified bacteria belonging to the class Ktedonobacteria.</title>
        <authorList>
            <person name="Yabe S."/>
            <person name="Wang C.M."/>
            <person name="Zheng Y."/>
            <person name="Sakai Y."/>
            <person name="Cavaletti L."/>
            <person name="Monciardini P."/>
            <person name="Donadio S."/>
        </authorList>
    </citation>
    <scope>NUCLEOTIDE SEQUENCE</scope>
    <source>
        <strain evidence="3">SOSP1-1</strain>
    </source>
</reference>
<dbReference type="PANTHER" id="PTHR43056">
    <property type="entry name" value="PEPTIDASE S9 PROLYL OLIGOPEPTIDASE"/>
    <property type="match status" value="1"/>
</dbReference>
<evidence type="ECO:0000259" key="2">
    <source>
        <dbReference type="SMART" id="SM00939"/>
    </source>
</evidence>